<gene>
    <name evidence="2" type="ORF">MNODULE_05730</name>
</gene>
<reference evidence="2 3" key="1">
    <citation type="journal article" date="2020" name="Nature">
        <title>Bacterial chemolithoautotrophy via manganese oxidation.</title>
        <authorList>
            <person name="Yu H."/>
            <person name="Leadbetter J.R."/>
        </authorList>
    </citation>
    <scope>NUCLEOTIDE SEQUENCE [LARGE SCALE GENOMIC DNA]</scope>
    <source>
        <strain evidence="2 3">Mn-1</strain>
    </source>
</reference>
<dbReference type="Pfam" id="PF09851">
    <property type="entry name" value="SHOCT"/>
    <property type="match status" value="1"/>
</dbReference>
<protein>
    <recommendedName>
        <fullName evidence="1">SHOCT domain-containing protein</fullName>
    </recommendedName>
</protein>
<sequence length="78" mass="8837">MMDGMMGSGMMAWMLLWGLVGLALLVLLIAGIVWVVRWGFSSTQARSSERAIELLKERYARGEISKEEYEEKKRDLAA</sequence>
<organism evidence="2 3">
    <name type="scientific">Candidatus Manganitrophus noduliformans</name>
    <dbReference type="NCBI Taxonomy" id="2606439"/>
    <lineage>
        <taxon>Bacteria</taxon>
        <taxon>Pseudomonadati</taxon>
        <taxon>Nitrospirota</taxon>
        <taxon>Nitrospiria</taxon>
        <taxon>Candidatus Troglogloeales</taxon>
        <taxon>Candidatus Manganitrophaceae</taxon>
        <taxon>Candidatus Manganitrophus</taxon>
    </lineage>
</organism>
<evidence type="ECO:0000313" key="3">
    <source>
        <dbReference type="Proteomes" id="UP000534783"/>
    </source>
</evidence>
<accession>A0A7X6DN16</accession>
<proteinExistence type="predicted"/>
<keyword evidence="3" id="KW-1185">Reference proteome</keyword>
<dbReference type="RefSeq" id="WP_168058509.1">
    <property type="nucleotide sequence ID" value="NZ_VTOW01000001.1"/>
</dbReference>
<dbReference type="InterPro" id="IPR018649">
    <property type="entry name" value="SHOCT"/>
</dbReference>
<evidence type="ECO:0000259" key="1">
    <source>
        <dbReference type="Pfam" id="PF09851"/>
    </source>
</evidence>
<dbReference type="EMBL" id="VTOW01000001">
    <property type="protein sequence ID" value="NKE70243.1"/>
    <property type="molecule type" value="Genomic_DNA"/>
</dbReference>
<evidence type="ECO:0000313" key="2">
    <source>
        <dbReference type="EMBL" id="NKE70243.1"/>
    </source>
</evidence>
<dbReference type="Proteomes" id="UP000534783">
    <property type="component" value="Unassembled WGS sequence"/>
</dbReference>
<feature type="domain" description="SHOCT" evidence="1">
    <location>
        <begin position="51"/>
        <end position="76"/>
    </location>
</feature>
<comment type="caution">
    <text evidence="2">The sequence shown here is derived from an EMBL/GenBank/DDBJ whole genome shotgun (WGS) entry which is preliminary data.</text>
</comment>
<name>A0A7X6DN16_9BACT</name>
<dbReference type="AlphaFoldDB" id="A0A7X6DN16"/>